<keyword evidence="2" id="KW-1185">Reference proteome</keyword>
<sequence>MASPALIRLPNAQSVFVQYDGYPTQIFKALLETVKSGELSEETFTRHYLDLYEGESFDKTKSVIKHGNMCFLENYDYCYTLDAGVLEFEFVSYRSMIQTRDPFFQVMTSTDGSKERVRGTLNTLVSELSEHGIRVDTQAGVTKH</sequence>
<evidence type="ECO:0000313" key="2">
    <source>
        <dbReference type="Proteomes" id="UP001059912"/>
    </source>
</evidence>
<gene>
    <name evidence="1" type="ORF">HB762_27100</name>
</gene>
<reference evidence="1" key="1">
    <citation type="submission" date="2020-03" db="EMBL/GenBank/DDBJ databases">
        <title>Five strains of Vibrio campbellii isolated from Mariana Trench.</title>
        <authorList>
            <person name="Liang J."/>
            <person name="Zhang X.-H."/>
        </authorList>
    </citation>
    <scope>NUCLEOTIDE SEQUENCE</scope>
    <source>
        <strain evidence="1">LJC013</strain>
        <plasmid evidence="1">unnamed1</plasmid>
    </source>
</reference>
<name>A0ABY5INZ8_9VIBR</name>
<evidence type="ECO:0000313" key="1">
    <source>
        <dbReference type="EMBL" id="UTZ34933.1"/>
    </source>
</evidence>
<geneLocation type="plasmid" evidence="1 2">
    <name>unnamed1</name>
</geneLocation>
<proteinExistence type="predicted"/>
<protein>
    <submittedName>
        <fullName evidence="1">Uncharacterized protein</fullName>
    </submittedName>
</protein>
<accession>A0ABY5INZ8</accession>
<dbReference type="Proteomes" id="UP001059912">
    <property type="component" value="Plasmid unnamed1"/>
</dbReference>
<organism evidence="1 2">
    <name type="scientific">Vibrio campbellii</name>
    <dbReference type="NCBI Taxonomy" id="680"/>
    <lineage>
        <taxon>Bacteria</taxon>
        <taxon>Pseudomonadati</taxon>
        <taxon>Pseudomonadota</taxon>
        <taxon>Gammaproteobacteria</taxon>
        <taxon>Vibrionales</taxon>
        <taxon>Vibrionaceae</taxon>
        <taxon>Vibrio</taxon>
    </lineage>
</organism>
<dbReference type="RefSeq" id="WP_255904903.1">
    <property type="nucleotide sequence ID" value="NZ_CP050472.1"/>
</dbReference>
<keyword evidence="1" id="KW-0614">Plasmid</keyword>
<dbReference type="EMBL" id="CP050472">
    <property type="protein sequence ID" value="UTZ34933.1"/>
    <property type="molecule type" value="Genomic_DNA"/>
</dbReference>